<keyword evidence="4" id="KW-1185">Reference proteome</keyword>
<sequence length="263" mass="28255">MKFLKSGQLAAALGLTMLFSAGQSMAAPAEQGVRSIVLVHGAFADGSSWSPVIARLQARGYRVTAVQNPLTSLDDDVLATERVLKRQKGDVLLVGHSWAGAVISQAGNEDNVKGLVYLSALVPDSGESVADLLHRLDAPMEGLVPDDQGLIWLDDPQAFQQVMAADLPMKKVQELAAVQQPISADSFAGKVRHAAWHEKPSWYLQTESDKALPPDVQKVIARQIGAQITSIRSSHLSLLSHPEEVAALIDRAARETGQESSNR</sequence>
<protein>
    <submittedName>
        <fullName evidence="3">Alpha/beta hydrolase</fullName>
    </submittedName>
</protein>
<dbReference type="GeneID" id="93561333"/>
<dbReference type="PANTHER" id="PTHR37017:SF11">
    <property type="entry name" value="ESTERASE_LIPASE_THIOESTERASE DOMAIN-CONTAINING PROTEIN"/>
    <property type="match status" value="1"/>
</dbReference>
<reference evidence="3 4" key="1">
    <citation type="submission" date="2022-10" db="EMBL/GenBank/DDBJ databases">
        <title>Characterization of Pseudomonas capsici strains from pepper and tomato in Georgia.</title>
        <authorList>
            <person name="Zhao M."/>
            <person name="Dutta B."/>
        </authorList>
    </citation>
    <scope>NUCLEOTIDE SEQUENCE [LARGE SCALE GENOMIC DNA]</scope>
    <source>
        <strain evidence="3 4">Pc20-5</strain>
    </source>
</reference>
<name>A0ABT3BUK1_9PSED</name>
<keyword evidence="1" id="KW-0732">Signal</keyword>
<organism evidence="3 4">
    <name type="scientific">Pseudomonas capsici</name>
    <dbReference type="NCBI Taxonomy" id="2810614"/>
    <lineage>
        <taxon>Bacteria</taxon>
        <taxon>Pseudomonadati</taxon>
        <taxon>Pseudomonadota</taxon>
        <taxon>Gammaproteobacteria</taxon>
        <taxon>Pseudomonadales</taxon>
        <taxon>Pseudomonadaceae</taxon>
        <taxon>Pseudomonas</taxon>
    </lineage>
</organism>
<proteinExistence type="predicted"/>
<dbReference type="SUPFAM" id="SSF53474">
    <property type="entry name" value="alpha/beta-Hydrolases"/>
    <property type="match status" value="1"/>
</dbReference>
<dbReference type="GO" id="GO:0016787">
    <property type="term" value="F:hydrolase activity"/>
    <property type="evidence" value="ECO:0007669"/>
    <property type="project" value="UniProtKB-KW"/>
</dbReference>
<dbReference type="Proteomes" id="UP001207294">
    <property type="component" value="Unassembled WGS sequence"/>
</dbReference>
<feature type="signal peptide" evidence="1">
    <location>
        <begin position="1"/>
        <end position="26"/>
    </location>
</feature>
<evidence type="ECO:0000256" key="1">
    <source>
        <dbReference type="SAM" id="SignalP"/>
    </source>
</evidence>
<dbReference type="Gene3D" id="3.40.50.1820">
    <property type="entry name" value="alpha/beta hydrolase"/>
    <property type="match status" value="1"/>
</dbReference>
<dbReference type="InterPro" id="IPR052897">
    <property type="entry name" value="Sec-Metab_Biosynth_Hydrolase"/>
</dbReference>
<dbReference type="RefSeq" id="WP_201014616.1">
    <property type="nucleotide sequence ID" value="NZ_JAFGZD010000006.1"/>
</dbReference>
<evidence type="ECO:0000313" key="3">
    <source>
        <dbReference type="EMBL" id="MCV4376532.1"/>
    </source>
</evidence>
<dbReference type="PANTHER" id="PTHR37017">
    <property type="entry name" value="AB HYDROLASE-1 DOMAIN-CONTAINING PROTEIN-RELATED"/>
    <property type="match status" value="1"/>
</dbReference>
<accession>A0ABT3BUK1</accession>
<keyword evidence="3" id="KW-0378">Hydrolase</keyword>
<dbReference type="InterPro" id="IPR029058">
    <property type="entry name" value="AB_hydrolase_fold"/>
</dbReference>
<evidence type="ECO:0000313" key="4">
    <source>
        <dbReference type="Proteomes" id="UP001207294"/>
    </source>
</evidence>
<dbReference type="EMBL" id="JAOXML010000004">
    <property type="protein sequence ID" value="MCV4376532.1"/>
    <property type="molecule type" value="Genomic_DNA"/>
</dbReference>
<dbReference type="Pfam" id="PF12697">
    <property type="entry name" value="Abhydrolase_6"/>
    <property type="match status" value="1"/>
</dbReference>
<gene>
    <name evidence="3" type="ORF">OH718_07975</name>
</gene>
<dbReference type="InterPro" id="IPR000073">
    <property type="entry name" value="AB_hydrolase_1"/>
</dbReference>
<feature type="chain" id="PRO_5046900980" evidence="1">
    <location>
        <begin position="27"/>
        <end position="263"/>
    </location>
</feature>
<comment type="caution">
    <text evidence="3">The sequence shown here is derived from an EMBL/GenBank/DDBJ whole genome shotgun (WGS) entry which is preliminary data.</text>
</comment>
<evidence type="ECO:0000259" key="2">
    <source>
        <dbReference type="Pfam" id="PF12697"/>
    </source>
</evidence>
<feature type="domain" description="AB hydrolase-1" evidence="2">
    <location>
        <begin position="36"/>
        <end position="247"/>
    </location>
</feature>